<dbReference type="Gene3D" id="3.30.390.50">
    <property type="entry name" value="CO dehydrogenase flavoprotein, C-terminal domain"/>
    <property type="match status" value="1"/>
</dbReference>
<dbReference type="InterPro" id="IPR036318">
    <property type="entry name" value="FAD-bd_PCMH-like_sf"/>
</dbReference>
<gene>
    <name evidence="5" type="ORF">FHP25_23415</name>
</gene>
<keyword evidence="6" id="KW-1185">Reference proteome</keyword>
<keyword evidence="2" id="KW-0274">FAD</keyword>
<evidence type="ECO:0000313" key="5">
    <source>
        <dbReference type="EMBL" id="TXL72932.1"/>
    </source>
</evidence>
<dbReference type="PROSITE" id="PS51387">
    <property type="entry name" value="FAD_PCMH"/>
    <property type="match status" value="1"/>
</dbReference>
<dbReference type="Pfam" id="PF00941">
    <property type="entry name" value="FAD_binding_5"/>
    <property type="match status" value="1"/>
</dbReference>
<dbReference type="InterPro" id="IPR002346">
    <property type="entry name" value="Mopterin_DH_FAD-bd"/>
</dbReference>
<dbReference type="EMBL" id="VDUZ01000029">
    <property type="protein sequence ID" value="TXL72932.1"/>
    <property type="molecule type" value="Genomic_DNA"/>
</dbReference>
<dbReference type="GO" id="GO:0071949">
    <property type="term" value="F:FAD binding"/>
    <property type="evidence" value="ECO:0007669"/>
    <property type="project" value="InterPro"/>
</dbReference>
<keyword evidence="1" id="KW-0285">Flavoprotein</keyword>
<name>A0A5C8PGI0_9HYPH</name>
<keyword evidence="3" id="KW-0560">Oxidoreductase</keyword>
<dbReference type="InterPro" id="IPR016169">
    <property type="entry name" value="FAD-bd_PCMH_sub2"/>
</dbReference>
<dbReference type="Proteomes" id="UP000321638">
    <property type="component" value="Unassembled WGS sequence"/>
</dbReference>
<dbReference type="InterPro" id="IPR016166">
    <property type="entry name" value="FAD-bd_PCMH"/>
</dbReference>
<protein>
    <submittedName>
        <fullName evidence="5">Xanthine dehydrogenase family protein subunit M</fullName>
    </submittedName>
</protein>
<dbReference type="SUPFAM" id="SSF56176">
    <property type="entry name" value="FAD-binding/transporter-associated domain-like"/>
    <property type="match status" value="1"/>
</dbReference>
<dbReference type="Gene3D" id="3.30.43.10">
    <property type="entry name" value="Uridine Diphospho-n-acetylenolpyruvylglucosamine Reductase, domain 2"/>
    <property type="match status" value="1"/>
</dbReference>
<feature type="domain" description="FAD-binding PCMH-type" evidence="4">
    <location>
        <begin position="1"/>
        <end position="170"/>
    </location>
</feature>
<dbReference type="InterPro" id="IPR016167">
    <property type="entry name" value="FAD-bd_PCMH_sub1"/>
</dbReference>
<evidence type="ECO:0000256" key="1">
    <source>
        <dbReference type="ARBA" id="ARBA00022630"/>
    </source>
</evidence>
<evidence type="ECO:0000256" key="3">
    <source>
        <dbReference type="ARBA" id="ARBA00023002"/>
    </source>
</evidence>
<comment type="caution">
    <text evidence="5">The sequence shown here is derived from an EMBL/GenBank/DDBJ whole genome shotgun (WGS) entry which is preliminary data.</text>
</comment>
<dbReference type="InterPro" id="IPR036683">
    <property type="entry name" value="CO_DH_flav_C_dom_sf"/>
</dbReference>
<evidence type="ECO:0000259" key="4">
    <source>
        <dbReference type="PROSITE" id="PS51387"/>
    </source>
</evidence>
<dbReference type="GO" id="GO:0016491">
    <property type="term" value="F:oxidoreductase activity"/>
    <property type="evidence" value="ECO:0007669"/>
    <property type="project" value="UniProtKB-KW"/>
</dbReference>
<organism evidence="5 6">
    <name type="scientific">Vineibacter terrae</name>
    <dbReference type="NCBI Taxonomy" id="2586908"/>
    <lineage>
        <taxon>Bacteria</taxon>
        <taxon>Pseudomonadati</taxon>
        <taxon>Pseudomonadota</taxon>
        <taxon>Alphaproteobacteria</taxon>
        <taxon>Hyphomicrobiales</taxon>
        <taxon>Vineibacter</taxon>
    </lineage>
</organism>
<reference evidence="5 6" key="1">
    <citation type="submission" date="2019-06" db="EMBL/GenBank/DDBJ databases">
        <title>New taxonomy in bacterial strain CC-CFT640, isolated from vineyard.</title>
        <authorList>
            <person name="Lin S.-Y."/>
            <person name="Tsai C.-F."/>
            <person name="Young C.-C."/>
        </authorList>
    </citation>
    <scope>NUCLEOTIDE SEQUENCE [LARGE SCALE GENOMIC DNA]</scope>
    <source>
        <strain evidence="5 6">CC-CFT640</strain>
    </source>
</reference>
<accession>A0A5C8PGI0</accession>
<evidence type="ECO:0000256" key="2">
    <source>
        <dbReference type="ARBA" id="ARBA00022827"/>
    </source>
</evidence>
<dbReference type="InterPro" id="IPR005107">
    <property type="entry name" value="CO_DH_flav_C"/>
</dbReference>
<proteinExistence type="predicted"/>
<evidence type="ECO:0000313" key="6">
    <source>
        <dbReference type="Proteomes" id="UP000321638"/>
    </source>
</evidence>
<dbReference type="SUPFAM" id="SSF55447">
    <property type="entry name" value="CO dehydrogenase flavoprotein C-terminal domain-like"/>
    <property type="match status" value="1"/>
</dbReference>
<dbReference type="OrthoDB" id="9793944at2"/>
<dbReference type="RefSeq" id="WP_147849401.1">
    <property type="nucleotide sequence ID" value="NZ_VDUZ01000029.1"/>
</dbReference>
<dbReference type="PANTHER" id="PTHR42659">
    <property type="entry name" value="XANTHINE DEHYDROGENASE SUBUNIT C-RELATED"/>
    <property type="match status" value="1"/>
</dbReference>
<dbReference type="PANTHER" id="PTHR42659:SF2">
    <property type="entry name" value="XANTHINE DEHYDROGENASE SUBUNIT C-RELATED"/>
    <property type="match status" value="1"/>
</dbReference>
<sequence>MYDFEYHKPKSVADAVAALKKASDGKFMAGGMTLIPTLKQRLAQPSDVIDLGAIGDLRGIKVDGNTVTIGAMTKHAEVAASAEVAKAIPALAKLAANIGDGQVRNRGTIGGSVANSDPAADYPAAVLALGATITTNERKIAADDFFKGLFETALKEGEIITSISFPTATKAAYMKFPNPASRYAMVGVFVAQTASGPRVAVTGAGACAFRVKEMEDALAKNWSPDAVAGVKVPADGLNGDIHGSPEYRAHLVTVMAKRAVAAAG</sequence>
<dbReference type="InterPro" id="IPR051312">
    <property type="entry name" value="Diverse_Substr_Oxidored"/>
</dbReference>
<dbReference type="Gene3D" id="3.30.465.10">
    <property type="match status" value="1"/>
</dbReference>
<dbReference type="AlphaFoldDB" id="A0A5C8PGI0"/>
<dbReference type="FunFam" id="3.30.465.10:FF:000017">
    <property type="entry name" value="Xanthine dehydrogenase, FAD binding subunit"/>
    <property type="match status" value="1"/>
</dbReference>
<dbReference type="SMART" id="SM01092">
    <property type="entry name" value="CO_deh_flav_C"/>
    <property type="match status" value="1"/>
</dbReference>